<keyword evidence="5 7" id="KW-1133">Transmembrane helix</keyword>
<keyword evidence="3" id="KW-1003">Cell membrane</keyword>
<comment type="caution">
    <text evidence="9">The sequence shown here is derived from an EMBL/GenBank/DDBJ whole genome shotgun (WGS) entry which is preliminary data.</text>
</comment>
<comment type="subcellular location">
    <subcellularLocation>
        <location evidence="1">Cell membrane</location>
        <topology evidence="1">Multi-pass membrane protein</topology>
    </subcellularLocation>
</comment>
<feature type="transmembrane region" description="Helical" evidence="7">
    <location>
        <begin position="49"/>
        <end position="71"/>
    </location>
</feature>
<name>A0A7X3CQY3_9BACL</name>
<dbReference type="PANTHER" id="PTHR42709">
    <property type="entry name" value="ALKALINE PHOSPHATASE LIKE PROTEIN"/>
    <property type="match status" value="1"/>
</dbReference>
<dbReference type="GO" id="GO:0005886">
    <property type="term" value="C:plasma membrane"/>
    <property type="evidence" value="ECO:0007669"/>
    <property type="project" value="UniProtKB-SubCell"/>
</dbReference>
<reference evidence="9 10" key="1">
    <citation type="submission" date="2019-11" db="EMBL/GenBank/DDBJ databases">
        <title>Draft genome sequences of five Paenibacillus species of dairy origin.</title>
        <authorList>
            <person name="Olajide A.M."/>
            <person name="Chen S."/>
            <person name="Lapointe G."/>
        </authorList>
    </citation>
    <scope>NUCLEOTIDE SEQUENCE [LARGE SCALE GENOMIC DNA]</scope>
    <source>
        <strain evidence="9 10">2CS3</strain>
    </source>
</reference>
<proteinExistence type="inferred from homology"/>
<dbReference type="PANTHER" id="PTHR42709:SF6">
    <property type="entry name" value="UNDECAPRENYL PHOSPHATE TRANSPORTER A"/>
    <property type="match status" value="1"/>
</dbReference>
<evidence type="ECO:0000256" key="1">
    <source>
        <dbReference type="ARBA" id="ARBA00004651"/>
    </source>
</evidence>
<evidence type="ECO:0000256" key="4">
    <source>
        <dbReference type="ARBA" id="ARBA00022692"/>
    </source>
</evidence>
<dbReference type="InterPro" id="IPR032816">
    <property type="entry name" value="VTT_dom"/>
</dbReference>
<evidence type="ECO:0000256" key="3">
    <source>
        <dbReference type="ARBA" id="ARBA00022475"/>
    </source>
</evidence>
<evidence type="ECO:0000313" key="10">
    <source>
        <dbReference type="Proteomes" id="UP000450917"/>
    </source>
</evidence>
<protein>
    <submittedName>
        <fullName evidence="9">DedA family protein</fullName>
    </submittedName>
</protein>
<keyword evidence="6 7" id="KW-0472">Membrane</keyword>
<evidence type="ECO:0000259" key="8">
    <source>
        <dbReference type="Pfam" id="PF09335"/>
    </source>
</evidence>
<dbReference type="RefSeq" id="WP_127606488.1">
    <property type="nucleotide sequence ID" value="NZ_JARTHJ010000005.1"/>
</dbReference>
<feature type="transmembrane region" description="Helical" evidence="7">
    <location>
        <begin position="20"/>
        <end position="43"/>
    </location>
</feature>
<evidence type="ECO:0000313" key="9">
    <source>
        <dbReference type="EMBL" id="MUG70105.1"/>
    </source>
</evidence>
<gene>
    <name evidence="9" type="ORF">GNP93_05365</name>
</gene>
<feature type="domain" description="VTT" evidence="8">
    <location>
        <begin position="29"/>
        <end position="155"/>
    </location>
</feature>
<evidence type="ECO:0000256" key="2">
    <source>
        <dbReference type="ARBA" id="ARBA00010792"/>
    </source>
</evidence>
<dbReference type="AlphaFoldDB" id="A0A7X3CQY3"/>
<accession>A0A7X3CQY3</accession>
<dbReference type="Pfam" id="PF09335">
    <property type="entry name" value="VTT_dom"/>
    <property type="match status" value="1"/>
</dbReference>
<dbReference type="InterPro" id="IPR051311">
    <property type="entry name" value="DedA_domain"/>
</dbReference>
<keyword evidence="10" id="KW-1185">Reference proteome</keyword>
<organism evidence="9 10">
    <name type="scientific">Paenibacillus validus</name>
    <dbReference type="NCBI Taxonomy" id="44253"/>
    <lineage>
        <taxon>Bacteria</taxon>
        <taxon>Bacillati</taxon>
        <taxon>Bacillota</taxon>
        <taxon>Bacilli</taxon>
        <taxon>Bacillales</taxon>
        <taxon>Paenibacillaceae</taxon>
        <taxon>Paenibacillus</taxon>
    </lineage>
</organism>
<evidence type="ECO:0000256" key="7">
    <source>
        <dbReference type="SAM" id="Phobius"/>
    </source>
</evidence>
<feature type="transmembrane region" description="Helical" evidence="7">
    <location>
        <begin position="171"/>
        <end position="189"/>
    </location>
</feature>
<evidence type="ECO:0000256" key="5">
    <source>
        <dbReference type="ARBA" id="ARBA00022989"/>
    </source>
</evidence>
<comment type="similarity">
    <text evidence="2">Belongs to the DedA family.</text>
</comment>
<dbReference type="EMBL" id="WNZX01000003">
    <property type="protein sequence ID" value="MUG70105.1"/>
    <property type="molecule type" value="Genomic_DNA"/>
</dbReference>
<feature type="transmembrane region" description="Helical" evidence="7">
    <location>
        <begin position="132"/>
        <end position="151"/>
    </location>
</feature>
<keyword evidence="4 7" id="KW-0812">Transmembrane</keyword>
<dbReference type="Proteomes" id="UP000450917">
    <property type="component" value="Unassembled WGS sequence"/>
</dbReference>
<evidence type="ECO:0000256" key="6">
    <source>
        <dbReference type="ARBA" id="ARBA00023136"/>
    </source>
</evidence>
<sequence length="200" mass="22221">MEQILLEFIGYFKQLSYIGVVLALTFEFVPAELVLPLVGYWVYEGDMNLGLAILAGTVGGVTGPLTLYALGKYGGRPVIIKFGKFFFIRTKEIDKAERFFHKYGAGVAFLGRFIPGVRTAVSLPCGMARMSVWKFSLFTFCAMLPITSLYVYLGYKLGPNWHEVGELAKGYLFPVAAVIVAGLLVYSAVKLFNRNKERTT</sequence>